<proteinExistence type="predicted"/>
<organism evidence="2">
    <name type="scientific">Entomoneis paludosa</name>
    <dbReference type="NCBI Taxonomy" id="265537"/>
    <lineage>
        <taxon>Eukaryota</taxon>
        <taxon>Sar</taxon>
        <taxon>Stramenopiles</taxon>
        <taxon>Ochrophyta</taxon>
        <taxon>Bacillariophyta</taxon>
        <taxon>Bacillariophyceae</taxon>
        <taxon>Bacillariophycidae</taxon>
        <taxon>Entomoneidaceae</taxon>
        <taxon>Entomoneis</taxon>
    </lineage>
</organism>
<dbReference type="EMBL" id="HBHT01002243">
    <property type="protein sequence ID" value="CAD9942548.1"/>
    <property type="molecule type" value="Transcribed_RNA"/>
</dbReference>
<feature type="region of interest" description="Disordered" evidence="1">
    <location>
        <begin position="82"/>
        <end position="111"/>
    </location>
</feature>
<evidence type="ECO:0000256" key="1">
    <source>
        <dbReference type="SAM" id="MobiDB-lite"/>
    </source>
</evidence>
<reference evidence="2" key="1">
    <citation type="submission" date="2021-01" db="EMBL/GenBank/DDBJ databases">
        <authorList>
            <person name="Corre E."/>
            <person name="Pelletier E."/>
            <person name="Niang G."/>
            <person name="Scheremetjew M."/>
            <person name="Finn R."/>
            <person name="Kale V."/>
            <person name="Holt S."/>
            <person name="Cochrane G."/>
            <person name="Meng A."/>
            <person name="Brown T."/>
            <person name="Cohen L."/>
        </authorList>
    </citation>
    <scope>NUCLEOTIDE SEQUENCE</scope>
    <source>
        <strain evidence="2">CCMP125</strain>
    </source>
</reference>
<feature type="compositionally biased region" description="Basic and acidic residues" evidence="1">
    <location>
        <begin position="202"/>
        <end position="213"/>
    </location>
</feature>
<feature type="compositionally biased region" description="Polar residues" evidence="1">
    <location>
        <begin position="178"/>
        <end position="194"/>
    </location>
</feature>
<gene>
    <name evidence="2" type="ORF">APAL1065_LOCUS1477</name>
</gene>
<dbReference type="AlphaFoldDB" id="A0A7S2V8G4"/>
<protein>
    <submittedName>
        <fullName evidence="2">Uncharacterized protein</fullName>
    </submittedName>
</protein>
<accession>A0A7S2V8G4</accession>
<feature type="compositionally biased region" description="Low complexity" evidence="1">
    <location>
        <begin position="91"/>
        <end position="108"/>
    </location>
</feature>
<evidence type="ECO:0000313" key="2">
    <source>
        <dbReference type="EMBL" id="CAD9942548.1"/>
    </source>
</evidence>
<name>A0A7S2V8G4_9STRA</name>
<feature type="region of interest" description="Disordered" evidence="1">
    <location>
        <begin position="178"/>
        <end position="213"/>
    </location>
</feature>
<sequence length="213" mass="23446">MSIGDSSGVTFPGFCTIPPITLLSGTGEDDLSKKELTDCWNKGSLGASRVDREGFERVWRQVQESYYQDIVDEAQDRTLVRKRKRGSANKPEAPVAPATTVTPSTPTVGANVSPEILKESVSKLKDEDFSAMFDQMANMGPAEEARMKAMGVDPAMMKKSAAMMKNNPLLRRAATAMMKNTPTDQLVKASQQAQEKMANMTDEEKQRMMDSLK</sequence>